<evidence type="ECO:0000256" key="6">
    <source>
        <dbReference type="ARBA" id="ARBA00023136"/>
    </source>
</evidence>
<dbReference type="InterPro" id="IPR002781">
    <property type="entry name" value="TM_pro_TauE-like"/>
</dbReference>
<dbReference type="Pfam" id="PF01925">
    <property type="entry name" value="TauE"/>
    <property type="match status" value="1"/>
</dbReference>
<keyword evidence="2" id="KW-0813">Transport</keyword>
<feature type="transmembrane region" description="Helical" evidence="7">
    <location>
        <begin position="223"/>
        <end position="240"/>
    </location>
</feature>
<evidence type="ECO:0000256" key="1">
    <source>
        <dbReference type="ARBA" id="ARBA00004651"/>
    </source>
</evidence>
<keyword evidence="6 7" id="KW-0472">Membrane</keyword>
<gene>
    <name evidence="8" type="ORF">METZ01_LOCUS215153</name>
</gene>
<proteinExistence type="predicted"/>
<protein>
    <recommendedName>
        <fullName evidence="9">Membrane transporter protein</fullName>
    </recommendedName>
</protein>
<sequence length="244" mass="26381">MEIELVLIAIAASFTAAALTVPAGFGLSTMLTPVVLMLMDPHEAVAVVAIVHGAHNGGKSWTLWGNIDFNTFKRYGIWLITGSIIGAILQNQVPQKPLLGIIGVFLIILPLLTLNKSWKEYRLPEGNDQIGGFGSGFMGGLSGHQGALRAMFLTKKLPDKMAYAASASIFALCVDLSRIPVYLFFRPEGITENLELTFALVFAALIGVRVGKKWLESMKSDTIRKGIMIGIILSGIFYLVEAIS</sequence>
<name>A0A382FI10_9ZZZZ</name>
<feature type="transmembrane region" description="Helical" evidence="7">
    <location>
        <begin position="193"/>
        <end position="211"/>
    </location>
</feature>
<feature type="transmembrane region" description="Helical" evidence="7">
    <location>
        <begin position="98"/>
        <end position="114"/>
    </location>
</feature>
<evidence type="ECO:0000256" key="7">
    <source>
        <dbReference type="SAM" id="Phobius"/>
    </source>
</evidence>
<accession>A0A382FI10</accession>
<dbReference type="EMBL" id="UINC01049938">
    <property type="protein sequence ID" value="SVB62299.1"/>
    <property type="molecule type" value="Genomic_DNA"/>
</dbReference>
<organism evidence="8">
    <name type="scientific">marine metagenome</name>
    <dbReference type="NCBI Taxonomy" id="408172"/>
    <lineage>
        <taxon>unclassified sequences</taxon>
        <taxon>metagenomes</taxon>
        <taxon>ecological metagenomes</taxon>
    </lineage>
</organism>
<dbReference type="GO" id="GO:0005886">
    <property type="term" value="C:plasma membrane"/>
    <property type="evidence" value="ECO:0007669"/>
    <property type="project" value="UniProtKB-SubCell"/>
</dbReference>
<evidence type="ECO:0000256" key="2">
    <source>
        <dbReference type="ARBA" id="ARBA00022448"/>
    </source>
</evidence>
<evidence type="ECO:0008006" key="9">
    <source>
        <dbReference type="Google" id="ProtNLM"/>
    </source>
</evidence>
<reference evidence="8" key="1">
    <citation type="submission" date="2018-05" db="EMBL/GenBank/DDBJ databases">
        <authorList>
            <person name="Lanie J.A."/>
            <person name="Ng W.-L."/>
            <person name="Kazmierczak K.M."/>
            <person name="Andrzejewski T.M."/>
            <person name="Davidsen T.M."/>
            <person name="Wayne K.J."/>
            <person name="Tettelin H."/>
            <person name="Glass J.I."/>
            <person name="Rusch D."/>
            <person name="Podicherti R."/>
            <person name="Tsui H.-C.T."/>
            <person name="Winkler M.E."/>
        </authorList>
    </citation>
    <scope>NUCLEOTIDE SEQUENCE</scope>
</reference>
<dbReference type="PANTHER" id="PTHR30269:SF37">
    <property type="entry name" value="MEMBRANE TRANSPORTER PROTEIN"/>
    <property type="match status" value="1"/>
</dbReference>
<dbReference type="PANTHER" id="PTHR30269">
    <property type="entry name" value="TRANSMEMBRANE PROTEIN YFCA"/>
    <property type="match status" value="1"/>
</dbReference>
<evidence type="ECO:0000256" key="4">
    <source>
        <dbReference type="ARBA" id="ARBA00022692"/>
    </source>
</evidence>
<keyword evidence="5 7" id="KW-1133">Transmembrane helix</keyword>
<comment type="subcellular location">
    <subcellularLocation>
        <location evidence="1">Cell membrane</location>
        <topology evidence="1">Multi-pass membrane protein</topology>
    </subcellularLocation>
</comment>
<evidence type="ECO:0000256" key="3">
    <source>
        <dbReference type="ARBA" id="ARBA00022475"/>
    </source>
</evidence>
<keyword evidence="3" id="KW-1003">Cell membrane</keyword>
<feature type="transmembrane region" description="Helical" evidence="7">
    <location>
        <begin position="75"/>
        <end position="92"/>
    </location>
</feature>
<evidence type="ECO:0000256" key="5">
    <source>
        <dbReference type="ARBA" id="ARBA00022989"/>
    </source>
</evidence>
<feature type="transmembrane region" description="Helical" evidence="7">
    <location>
        <begin position="161"/>
        <end position="181"/>
    </location>
</feature>
<evidence type="ECO:0000313" key="8">
    <source>
        <dbReference type="EMBL" id="SVB62299.1"/>
    </source>
</evidence>
<dbReference type="AlphaFoldDB" id="A0A382FI10"/>
<keyword evidence="4 7" id="KW-0812">Transmembrane</keyword>
<dbReference type="InterPro" id="IPR052017">
    <property type="entry name" value="TSUP"/>
</dbReference>